<name>A0A077D817_CNAME</name>
<dbReference type="EMBL" id="KM099180">
    <property type="protein sequence ID" value="AIL29310.1"/>
    <property type="molecule type" value="mRNA"/>
</dbReference>
<dbReference type="GO" id="GO:0006749">
    <property type="term" value="P:glutathione metabolic process"/>
    <property type="evidence" value="ECO:0007669"/>
    <property type="project" value="TreeGrafter"/>
</dbReference>
<dbReference type="InterPro" id="IPR036249">
    <property type="entry name" value="Thioredoxin-like_sf"/>
</dbReference>
<dbReference type="SFLD" id="SFLDG01153">
    <property type="entry name" value="Main.4:_Theta-like"/>
    <property type="match status" value="1"/>
</dbReference>
<dbReference type="CDD" id="cd03045">
    <property type="entry name" value="GST_N_Delta_Epsilon"/>
    <property type="match status" value="1"/>
</dbReference>
<reference evidence="4" key="1">
    <citation type="submission" date="2014-07" db="EMBL/GenBank/DDBJ databases">
        <title>Glutathione S-transferase genes in the rice leaffolder, Cnaphalocrocis medinalis.</title>
        <authorList>
            <person name="Liu S."/>
        </authorList>
    </citation>
    <scope>NUCLEOTIDE SEQUENCE</scope>
    <source>
        <strain evidence="4">HF</strain>
    </source>
</reference>
<dbReference type="PANTHER" id="PTHR43969">
    <property type="entry name" value="GLUTATHIONE S TRANSFERASE D10, ISOFORM A-RELATED"/>
    <property type="match status" value="1"/>
</dbReference>
<evidence type="ECO:0000313" key="4">
    <source>
        <dbReference type="EMBL" id="AIL29310.1"/>
    </source>
</evidence>
<evidence type="ECO:0000256" key="1">
    <source>
        <dbReference type="ARBA" id="ARBA00011738"/>
    </source>
</evidence>
<feature type="domain" description="GST N-terminal" evidence="2">
    <location>
        <begin position="2"/>
        <end position="83"/>
    </location>
</feature>
<dbReference type="Pfam" id="PF13417">
    <property type="entry name" value="GST_N_3"/>
    <property type="match status" value="1"/>
</dbReference>
<dbReference type="SFLD" id="SFLDG00358">
    <property type="entry name" value="Main_(cytGST)"/>
    <property type="match status" value="1"/>
</dbReference>
<dbReference type="InterPro" id="IPR004046">
    <property type="entry name" value="GST_C"/>
</dbReference>
<dbReference type="Gene3D" id="3.40.30.10">
    <property type="entry name" value="Glutaredoxin"/>
    <property type="match status" value="1"/>
</dbReference>
<dbReference type="SFLD" id="SFLDS00019">
    <property type="entry name" value="Glutathione_Transferase_(cytos"/>
    <property type="match status" value="1"/>
</dbReference>
<dbReference type="EC" id="2.5.1.18" evidence="4"/>
<dbReference type="PANTHER" id="PTHR43969:SF8">
    <property type="entry name" value="GLUTATHIONE S TRANSFERASE E13, ISOFORM A-RELATED"/>
    <property type="match status" value="1"/>
</dbReference>
<dbReference type="FunFam" id="3.40.30.10:FF:000034">
    <property type="entry name" value="glutathione S-transferase 1"/>
    <property type="match status" value="1"/>
</dbReference>
<keyword evidence="4" id="KW-0808">Transferase</keyword>
<organism evidence="4">
    <name type="scientific">Cnaphalocrocis medinalis</name>
    <name type="common">Rice leaffolder moth</name>
    <dbReference type="NCBI Taxonomy" id="437488"/>
    <lineage>
        <taxon>Eukaryota</taxon>
        <taxon>Metazoa</taxon>
        <taxon>Ecdysozoa</taxon>
        <taxon>Arthropoda</taxon>
        <taxon>Hexapoda</taxon>
        <taxon>Insecta</taxon>
        <taxon>Pterygota</taxon>
        <taxon>Neoptera</taxon>
        <taxon>Endopterygota</taxon>
        <taxon>Lepidoptera</taxon>
        <taxon>Glossata</taxon>
        <taxon>Ditrysia</taxon>
        <taxon>Pyraloidea</taxon>
        <taxon>Crambidae</taxon>
        <taxon>Pyraustinae</taxon>
        <taxon>Cnaphalocrocis</taxon>
    </lineage>
</organism>
<protein>
    <submittedName>
        <fullName evidence="4">Glutathione S-transferase epsilon 1</fullName>
        <ecNumber evidence="4">2.5.1.18</ecNumber>
    </submittedName>
</protein>
<dbReference type="Gene3D" id="1.20.1050.10">
    <property type="match status" value="1"/>
</dbReference>
<dbReference type="SUPFAM" id="SSF52833">
    <property type="entry name" value="Thioredoxin-like"/>
    <property type="match status" value="1"/>
</dbReference>
<comment type="subunit">
    <text evidence="1">Homodimer.</text>
</comment>
<dbReference type="FunFam" id="1.20.1050.10:FF:000007">
    <property type="entry name" value="Glutathione S-transferase 1-1"/>
    <property type="match status" value="1"/>
</dbReference>
<dbReference type="Pfam" id="PF00043">
    <property type="entry name" value="GST_C"/>
    <property type="match status" value="1"/>
</dbReference>
<dbReference type="PROSITE" id="PS50405">
    <property type="entry name" value="GST_CTER"/>
    <property type="match status" value="1"/>
</dbReference>
<dbReference type="PROSITE" id="PS50404">
    <property type="entry name" value="GST_NTER"/>
    <property type="match status" value="1"/>
</dbReference>
<dbReference type="InterPro" id="IPR010987">
    <property type="entry name" value="Glutathione-S-Trfase_C-like"/>
</dbReference>
<accession>A0A077D817</accession>
<dbReference type="CDD" id="cd03177">
    <property type="entry name" value="GST_C_Delta_Epsilon"/>
    <property type="match status" value="1"/>
</dbReference>
<evidence type="ECO:0000259" key="3">
    <source>
        <dbReference type="PROSITE" id="PS50405"/>
    </source>
</evidence>
<dbReference type="SUPFAM" id="SSF47616">
    <property type="entry name" value="GST C-terminal domain-like"/>
    <property type="match status" value="1"/>
</dbReference>
<evidence type="ECO:0000259" key="2">
    <source>
        <dbReference type="PROSITE" id="PS50404"/>
    </source>
</evidence>
<feature type="domain" description="GST C-terminal" evidence="3">
    <location>
        <begin position="89"/>
        <end position="216"/>
    </location>
</feature>
<sequence>MVRPILYFGIWSPPSSAVRMTAKAIGLDLNLREIDLFKKDHLKDDYLKINPQHTIPVFNDHGFVISDSHAIMTYMVDKYAENDNLYPKDLKKRAIVNQRLHYSGGVIFCRLLGALQPLLRGTTKTVSPASQQFLEDSYKYINTILDGRKWLAGDSYTLADISTITAISSVTVFKSINDYPNLINWMKNCQELPGYPDIAAVGIKEFHNLVSQRLEK</sequence>
<dbReference type="AlphaFoldDB" id="A0A077D817"/>
<proteinExistence type="evidence at transcript level"/>
<dbReference type="InterPro" id="IPR036282">
    <property type="entry name" value="Glutathione-S-Trfase_C_sf"/>
</dbReference>
<dbReference type="InterPro" id="IPR040079">
    <property type="entry name" value="Glutathione_S-Trfase"/>
</dbReference>
<dbReference type="InterPro" id="IPR004045">
    <property type="entry name" value="Glutathione_S-Trfase_N"/>
</dbReference>
<dbReference type="GO" id="GO:0004364">
    <property type="term" value="F:glutathione transferase activity"/>
    <property type="evidence" value="ECO:0007669"/>
    <property type="project" value="UniProtKB-EC"/>
</dbReference>